<evidence type="ECO:0000313" key="1">
    <source>
        <dbReference type="EMBL" id="VDO76529.1"/>
    </source>
</evidence>
<reference evidence="1 2" key="1">
    <citation type="submission" date="2018-11" db="EMBL/GenBank/DDBJ databases">
        <authorList>
            <consortium name="Pathogen Informatics"/>
        </authorList>
    </citation>
    <scope>NUCLEOTIDE SEQUENCE [LARGE SCALE GENOMIC DNA]</scope>
    <source>
        <strain>Denwood</strain>
        <strain evidence="2">Zambia</strain>
    </source>
</reference>
<dbReference type="EMBL" id="UZAL01001305">
    <property type="protein sequence ID" value="VDO76529.1"/>
    <property type="molecule type" value="Genomic_DNA"/>
</dbReference>
<evidence type="ECO:0000313" key="2">
    <source>
        <dbReference type="Proteomes" id="UP000269396"/>
    </source>
</evidence>
<gene>
    <name evidence="1" type="ORF">SMTD_LOCUS1235</name>
</gene>
<keyword evidence="2" id="KW-1185">Reference proteome</keyword>
<proteinExistence type="predicted"/>
<dbReference type="Proteomes" id="UP000269396">
    <property type="component" value="Unassembled WGS sequence"/>
</dbReference>
<accession>A0A183NGJ9</accession>
<sequence length="47" mass="5684">MELKLRLVLLLDRASGIYFNLIYQLLQPISELPWPKVVRMSWILYHL</sequence>
<dbReference type="AlphaFoldDB" id="A0A183NGJ9"/>
<protein>
    <submittedName>
        <fullName evidence="1">Uncharacterized protein</fullName>
    </submittedName>
</protein>
<name>A0A183NGJ9_9TREM</name>
<dbReference type="STRING" id="31246.A0A183NGJ9"/>
<organism evidence="1 2">
    <name type="scientific">Schistosoma mattheei</name>
    <dbReference type="NCBI Taxonomy" id="31246"/>
    <lineage>
        <taxon>Eukaryota</taxon>
        <taxon>Metazoa</taxon>
        <taxon>Spiralia</taxon>
        <taxon>Lophotrochozoa</taxon>
        <taxon>Platyhelminthes</taxon>
        <taxon>Trematoda</taxon>
        <taxon>Digenea</taxon>
        <taxon>Strigeidida</taxon>
        <taxon>Schistosomatoidea</taxon>
        <taxon>Schistosomatidae</taxon>
        <taxon>Schistosoma</taxon>
    </lineage>
</organism>